<dbReference type="EMBL" id="AP019860">
    <property type="protein sequence ID" value="BBM86320.1"/>
    <property type="molecule type" value="Genomic_DNA"/>
</dbReference>
<organism evidence="1 2">
    <name type="scientific">Uabimicrobium amorphum</name>
    <dbReference type="NCBI Taxonomy" id="2596890"/>
    <lineage>
        <taxon>Bacteria</taxon>
        <taxon>Pseudomonadati</taxon>
        <taxon>Planctomycetota</taxon>
        <taxon>Candidatus Uabimicrobiia</taxon>
        <taxon>Candidatus Uabimicrobiales</taxon>
        <taxon>Candidatus Uabimicrobiaceae</taxon>
        <taxon>Candidatus Uabimicrobium</taxon>
    </lineage>
</organism>
<dbReference type="KEGG" id="uam:UABAM_04706"/>
<evidence type="ECO:0000313" key="2">
    <source>
        <dbReference type="Proteomes" id="UP000326354"/>
    </source>
</evidence>
<gene>
    <name evidence="1" type="ORF">UABAM_04706</name>
</gene>
<dbReference type="OrthoDB" id="56388at2"/>
<name>A0A5S9IRP6_UABAM</name>
<reference evidence="1 2" key="1">
    <citation type="submission" date="2019-08" db="EMBL/GenBank/DDBJ databases">
        <title>Complete genome sequence of Candidatus Uab amorphum.</title>
        <authorList>
            <person name="Shiratori T."/>
            <person name="Suzuki S."/>
            <person name="Kakizawa Y."/>
            <person name="Ishida K."/>
        </authorList>
    </citation>
    <scope>NUCLEOTIDE SEQUENCE [LARGE SCALE GENOMIC DNA]</scope>
    <source>
        <strain evidence="1 2">SRT547</strain>
    </source>
</reference>
<dbReference type="Proteomes" id="UP000326354">
    <property type="component" value="Chromosome"/>
</dbReference>
<protein>
    <submittedName>
        <fullName evidence="1">Uncharacterized protein</fullName>
    </submittedName>
</protein>
<accession>A0A5S9IRP6</accession>
<keyword evidence="2" id="KW-1185">Reference proteome</keyword>
<evidence type="ECO:0000313" key="1">
    <source>
        <dbReference type="EMBL" id="BBM86320.1"/>
    </source>
</evidence>
<sequence length="360" mass="42817">MSYIAKYEDLMSQTFYVDSQSEILLLEQAARLADSHNDIDLGFRARRRMLSITEITAYVDKMLAAYAWCLTQCDQLPDIYNDRDLLWSFKWLVYSLPECSYINKKQIHSIINDMEQRWQKYQLSMHTIHYMRYIVAVTMADRETAKKYYALCQQTSRGEYSDCSSCEHYNSVRYRVFMEEYGQAFAEAKKILDQEHSWWGCSEAPALTPGELIIPALKLGKIKEAQKYHQLGYENVYGNRRFFETLAQHFMYLIYQKDDAECRKLFDKHIPIAFGIHNDFYCFQFYLAATCFFSNTNKDRINVSMPKNFILHNPEQIYGVSDLKYWFMKKTRDLAVAFDERNGNDYYQREMNVLMELLID</sequence>
<dbReference type="AlphaFoldDB" id="A0A5S9IRP6"/>
<dbReference type="RefSeq" id="WP_151970384.1">
    <property type="nucleotide sequence ID" value="NZ_AP019860.1"/>
</dbReference>
<proteinExistence type="predicted"/>